<sequence length="336" mass="37414">MEVSLIDTKPSHLVVVLLVLTALQHCVAQDETPTFSNCYGRQCEVGEFCSQSEPFHGCRLCTEVSVWCTQNISHVREKFSTCLTVCELLLAKRDIKTMQSEDGRDEREHKTPRIYKNAIQYGHNIQQIPNNGGKPGFFFIICQAASGLAHHEPQSRQLLRLHCSFSPRHTEDNVIDFTLTRVTEKVAIGLEILSEASVNYESSKGKHLHVAVAQRPQSRSWTKLQNRQTTFHFQPLLHGKDAQMLPETAAVSTHDTDGCGGGLGCSQPLLKLEETAFYGDVPGPQFPCLSPFSRNKNDKDTSTEKPHHNAAKAAQTAKAVDTQTYAEAKENPESSR</sequence>
<evidence type="ECO:0000256" key="1">
    <source>
        <dbReference type="SAM" id="MobiDB-lite"/>
    </source>
</evidence>
<organism evidence="3 4">
    <name type="scientific">Pomacea canaliculata</name>
    <name type="common">Golden apple snail</name>
    <dbReference type="NCBI Taxonomy" id="400727"/>
    <lineage>
        <taxon>Eukaryota</taxon>
        <taxon>Metazoa</taxon>
        <taxon>Spiralia</taxon>
        <taxon>Lophotrochozoa</taxon>
        <taxon>Mollusca</taxon>
        <taxon>Gastropoda</taxon>
        <taxon>Caenogastropoda</taxon>
        <taxon>Architaenioglossa</taxon>
        <taxon>Ampullarioidea</taxon>
        <taxon>Ampullariidae</taxon>
        <taxon>Pomacea</taxon>
    </lineage>
</organism>
<feature type="region of interest" description="Disordered" evidence="1">
    <location>
        <begin position="289"/>
        <end position="336"/>
    </location>
</feature>
<dbReference type="EMBL" id="PZQS01000001">
    <property type="protein sequence ID" value="PVD37751.1"/>
    <property type="molecule type" value="Genomic_DNA"/>
</dbReference>
<evidence type="ECO:0000313" key="3">
    <source>
        <dbReference type="EMBL" id="PVD37751.1"/>
    </source>
</evidence>
<evidence type="ECO:0000256" key="2">
    <source>
        <dbReference type="SAM" id="SignalP"/>
    </source>
</evidence>
<accession>A0A2T7PWE8</accession>
<name>A0A2T7PWE8_POMCA</name>
<dbReference type="AlphaFoldDB" id="A0A2T7PWE8"/>
<keyword evidence="2" id="KW-0732">Signal</keyword>
<keyword evidence="4" id="KW-1185">Reference proteome</keyword>
<reference evidence="3 4" key="1">
    <citation type="submission" date="2018-04" db="EMBL/GenBank/DDBJ databases">
        <title>The genome of golden apple snail Pomacea canaliculata provides insight into stress tolerance and invasive adaptation.</title>
        <authorList>
            <person name="Liu C."/>
            <person name="Liu B."/>
            <person name="Ren Y."/>
            <person name="Zhang Y."/>
            <person name="Wang H."/>
            <person name="Li S."/>
            <person name="Jiang F."/>
            <person name="Yin L."/>
            <person name="Zhang G."/>
            <person name="Qian W."/>
            <person name="Fan W."/>
        </authorList>
    </citation>
    <scope>NUCLEOTIDE SEQUENCE [LARGE SCALE GENOMIC DNA]</scope>
    <source>
        <strain evidence="3">SZHN2017</strain>
        <tissue evidence="3">Muscle</tissue>
    </source>
</reference>
<dbReference type="Proteomes" id="UP000245119">
    <property type="component" value="Linkage Group LG1"/>
</dbReference>
<gene>
    <name evidence="3" type="ORF">C0Q70_00352</name>
</gene>
<feature type="compositionally biased region" description="Basic and acidic residues" evidence="1">
    <location>
        <begin position="295"/>
        <end position="307"/>
    </location>
</feature>
<feature type="compositionally biased region" description="Basic and acidic residues" evidence="1">
    <location>
        <begin position="327"/>
        <end position="336"/>
    </location>
</feature>
<evidence type="ECO:0000313" key="4">
    <source>
        <dbReference type="Proteomes" id="UP000245119"/>
    </source>
</evidence>
<protein>
    <submittedName>
        <fullName evidence="3">Uncharacterized protein</fullName>
    </submittedName>
</protein>
<feature type="chain" id="PRO_5015539222" evidence="2">
    <location>
        <begin position="29"/>
        <end position="336"/>
    </location>
</feature>
<comment type="caution">
    <text evidence="3">The sequence shown here is derived from an EMBL/GenBank/DDBJ whole genome shotgun (WGS) entry which is preliminary data.</text>
</comment>
<feature type="signal peptide" evidence="2">
    <location>
        <begin position="1"/>
        <end position="28"/>
    </location>
</feature>
<proteinExistence type="predicted"/>